<feature type="domain" description="EamA" evidence="7">
    <location>
        <begin position="152"/>
        <end position="276"/>
    </location>
</feature>
<proteinExistence type="inferred from homology"/>
<evidence type="ECO:0000256" key="6">
    <source>
        <dbReference type="SAM" id="Phobius"/>
    </source>
</evidence>
<keyword evidence="4 6" id="KW-1133">Transmembrane helix</keyword>
<comment type="subcellular location">
    <subcellularLocation>
        <location evidence="1">Membrane</location>
        <topology evidence="1">Multi-pass membrane protein</topology>
    </subcellularLocation>
</comment>
<reference evidence="8 9" key="1">
    <citation type="submission" date="2020-08" db="EMBL/GenBank/DDBJ databases">
        <title>Genomic Encyclopedia of Type Strains, Phase IV (KMG-IV): sequencing the most valuable type-strain genomes for metagenomic binning, comparative biology and taxonomic classification.</title>
        <authorList>
            <person name="Goeker M."/>
        </authorList>
    </citation>
    <scope>NUCLEOTIDE SEQUENCE [LARGE SCALE GENOMIC DNA]</scope>
    <source>
        <strain evidence="8 9">DSM 7051</strain>
    </source>
</reference>
<dbReference type="PANTHER" id="PTHR22911:SF6">
    <property type="entry name" value="SOLUTE CARRIER FAMILY 35 MEMBER G1"/>
    <property type="match status" value="1"/>
</dbReference>
<accession>A0A7X0F3Z6</accession>
<keyword evidence="5 6" id="KW-0472">Membrane</keyword>
<dbReference type="InterPro" id="IPR037185">
    <property type="entry name" value="EmrE-like"/>
</dbReference>
<dbReference type="Proteomes" id="UP000536262">
    <property type="component" value="Unassembled WGS sequence"/>
</dbReference>
<feature type="transmembrane region" description="Helical" evidence="6">
    <location>
        <begin position="72"/>
        <end position="90"/>
    </location>
</feature>
<feature type="transmembrane region" description="Helical" evidence="6">
    <location>
        <begin position="179"/>
        <end position="203"/>
    </location>
</feature>
<feature type="transmembrane region" description="Helical" evidence="6">
    <location>
        <begin position="150"/>
        <end position="167"/>
    </location>
</feature>
<protein>
    <submittedName>
        <fullName evidence="8">Drug/metabolite transporter (DMT)-like permease</fullName>
    </submittedName>
</protein>
<dbReference type="InterPro" id="IPR000620">
    <property type="entry name" value="EamA_dom"/>
</dbReference>
<gene>
    <name evidence="8" type="ORF">GGR00_000409</name>
</gene>
<comment type="caution">
    <text evidence="8">The sequence shown here is derived from an EMBL/GenBank/DDBJ whole genome shotgun (WGS) entry which is preliminary data.</text>
</comment>
<evidence type="ECO:0000313" key="8">
    <source>
        <dbReference type="EMBL" id="MBB6352657.1"/>
    </source>
</evidence>
<dbReference type="EMBL" id="JACHOU010000001">
    <property type="protein sequence ID" value="MBB6352657.1"/>
    <property type="molecule type" value="Genomic_DNA"/>
</dbReference>
<feature type="transmembrane region" description="Helical" evidence="6">
    <location>
        <begin position="264"/>
        <end position="282"/>
    </location>
</feature>
<feature type="transmembrane region" description="Helical" evidence="6">
    <location>
        <begin position="40"/>
        <end position="60"/>
    </location>
</feature>
<evidence type="ECO:0000313" key="9">
    <source>
        <dbReference type="Proteomes" id="UP000536262"/>
    </source>
</evidence>
<evidence type="ECO:0000256" key="2">
    <source>
        <dbReference type="ARBA" id="ARBA00009853"/>
    </source>
</evidence>
<feature type="transmembrane region" description="Helical" evidence="6">
    <location>
        <begin position="96"/>
        <end position="117"/>
    </location>
</feature>
<sequence>MPLSSNVRGAMFMVVAMAAFTFNDTLSKLAAQTINPGQLMLVRGLFATTLISLLAWQQGALKGAGQFWHPMVFLRLVGEVGATVCFLATLPHLPLANISAVLQALPLAVTMGAALFLGEGVGWRRWLAIVAGFSGVLIIVRPGFDGFNAFSLLALLSVAFCAVRDLATRKIPDHVPSLFVSTVTTIVITVTGALTIVPFGGWVPMTSELVLYLAGAAVLVLFGYQFVIMAMREGEISFIAPFRYTALIWAITLSVVVFRDIPDLAMIAGAAVIVASGLYSLYRERIVGKARPAAESTSASMAPDGI</sequence>
<feature type="transmembrane region" description="Helical" evidence="6">
    <location>
        <begin position="209"/>
        <end position="230"/>
    </location>
</feature>
<dbReference type="PANTHER" id="PTHR22911">
    <property type="entry name" value="ACYL-MALONYL CONDENSING ENZYME-RELATED"/>
    <property type="match status" value="1"/>
</dbReference>
<evidence type="ECO:0000256" key="1">
    <source>
        <dbReference type="ARBA" id="ARBA00004141"/>
    </source>
</evidence>
<dbReference type="RefSeq" id="WP_055977311.1">
    <property type="nucleotide sequence ID" value="NZ_BAABEG010000001.1"/>
</dbReference>
<evidence type="ECO:0000256" key="5">
    <source>
        <dbReference type="ARBA" id="ARBA00023136"/>
    </source>
</evidence>
<organism evidence="8 9">
    <name type="scientific">Aminobacter aganoensis</name>
    <dbReference type="NCBI Taxonomy" id="83264"/>
    <lineage>
        <taxon>Bacteria</taxon>
        <taxon>Pseudomonadati</taxon>
        <taxon>Pseudomonadota</taxon>
        <taxon>Alphaproteobacteria</taxon>
        <taxon>Hyphomicrobiales</taxon>
        <taxon>Phyllobacteriaceae</taxon>
        <taxon>Aminobacter</taxon>
    </lineage>
</organism>
<comment type="similarity">
    <text evidence="2">Belongs to the drug/metabolite transporter (DMT) superfamily. 10 TMS drug/metabolite exporter (DME) (TC 2.A.7.3) family.</text>
</comment>
<evidence type="ECO:0000259" key="7">
    <source>
        <dbReference type="Pfam" id="PF00892"/>
    </source>
</evidence>
<keyword evidence="9" id="KW-1185">Reference proteome</keyword>
<dbReference type="Pfam" id="PF00892">
    <property type="entry name" value="EamA"/>
    <property type="match status" value="2"/>
</dbReference>
<dbReference type="AlphaFoldDB" id="A0A7X0F3Z6"/>
<keyword evidence="3 6" id="KW-0812">Transmembrane</keyword>
<name>A0A7X0F3Z6_9HYPH</name>
<feature type="domain" description="EamA" evidence="7">
    <location>
        <begin position="8"/>
        <end position="140"/>
    </location>
</feature>
<evidence type="ECO:0000256" key="3">
    <source>
        <dbReference type="ARBA" id="ARBA00022692"/>
    </source>
</evidence>
<feature type="transmembrane region" description="Helical" evidence="6">
    <location>
        <begin position="242"/>
        <end position="258"/>
    </location>
</feature>
<dbReference type="SUPFAM" id="SSF103481">
    <property type="entry name" value="Multidrug resistance efflux transporter EmrE"/>
    <property type="match status" value="2"/>
</dbReference>
<evidence type="ECO:0000256" key="4">
    <source>
        <dbReference type="ARBA" id="ARBA00022989"/>
    </source>
</evidence>
<dbReference type="GO" id="GO:0016020">
    <property type="term" value="C:membrane"/>
    <property type="evidence" value="ECO:0007669"/>
    <property type="project" value="UniProtKB-SubCell"/>
</dbReference>